<dbReference type="KEGG" id="dfl:DFE_2098"/>
<reference evidence="1 2" key="1">
    <citation type="journal article" date="2018" name="Sci. Adv.">
        <title>Multi-heme cytochromes provide a pathway for survival in energy-limited environments.</title>
        <authorList>
            <person name="Deng X."/>
            <person name="Dohmae N."/>
            <person name="Nealson K.H."/>
            <person name="Hashimoto K."/>
            <person name="Okamoto A."/>
        </authorList>
    </citation>
    <scope>NUCLEOTIDE SEQUENCE [LARGE SCALE GENOMIC DNA]</scope>
    <source>
        <strain evidence="1 2">IS5</strain>
    </source>
</reference>
<dbReference type="RefSeq" id="WP_126379250.1">
    <property type="nucleotide sequence ID" value="NZ_AP017378.1"/>
</dbReference>
<proteinExistence type="predicted"/>
<dbReference type="Proteomes" id="UP000269883">
    <property type="component" value="Chromosome"/>
</dbReference>
<protein>
    <recommendedName>
        <fullName evidence="3">Cytosolic protein</fullName>
    </recommendedName>
</protein>
<evidence type="ECO:0000313" key="1">
    <source>
        <dbReference type="EMBL" id="BBD08824.1"/>
    </source>
</evidence>
<keyword evidence="2" id="KW-1185">Reference proteome</keyword>
<dbReference type="Pfam" id="PF19620">
    <property type="entry name" value="DUF6125"/>
    <property type="match status" value="1"/>
</dbReference>
<evidence type="ECO:0008006" key="3">
    <source>
        <dbReference type="Google" id="ProtNLM"/>
    </source>
</evidence>
<accession>A0A2Z6B004</accession>
<dbReference type="AlphaFoldDB" id="A0A2Z6B004"/>
<evidence type="ECO:0000313" key="2">
    <source>
        <dbReference type="Proteomes" id="UP000269883"/>
    </source>
</evidence>
<dbReference type="EMBL" id="AP017378">
    <property type="protein sequence ID" value="BBD08824.1"/>
    <property type="molecule type" value="Genomic_DNA"/>
</dbReference>
<name>A0A2Z6B004_9BACT</name>
<dbReference type="OrthoDB" id="9793253at2"/>
<gene>
    <name evidence="1" type="ORF">DFE_2098</name>
</gene>
<sequence>MSEKRDELIGQIIETVRQTGAHYGLWLAEAVHQMGLERALEAEAEAGDRLTGIVERKLAKVLGGEGLKDLFAGLDETALTDLGKELRTAWLAADGVWFQAVEGMAGMDDAKRVNDTCWSRFAPLEASRAMAALGLARGGGLEALKECLAQRMYAHINDWEIVDETPTSFIFRMNRCRVQTARVRKGLADYPCKSGGTVEYTSFARQVDPRIVTECVACPPDEHPAQWVCSWRFTLDCP</sequence>
<organism evidence="1 2">
    <name type="scientific">Desulfovibrio ferrophilus</name>
    <dbReference type="NCBI Taxonomy" id="241368"/>
    <lineage>
        <taxon>Bacteria</taxon>
        <taxon>Pseudomonadati</taxon>
        <taxon>Thermodesulfobacteriota</taxon>
        <taxon>Desulfovibrionia</taxon>
        <taxon>Desulfovibrionales</taxon>
        <taxon>Desulfovibrionaceae</taxon>
        <taxon>Desulfovibrio</taxon>
    </lineage>
</organism>